<dbReference type="CDD" id="cd06170">
    <property type="entry name" value="LuxR_C_like"/>
    <property type="match status" value="1"/>
</dbReference>
<dbReference type="SUPFAM" id="SSF46894">
    <property type="entry name" value="C-terminal effector domain of the bipartite response regulators"/>
    <property type="match status" value="1"/>
</dbReference>
<dbReference type="Gene3D" id="1.25.40.10">
    <property type="entry name" value="Tetratricopeptide repeat domain"/>
    <property type="match status" value="1"/>
</dbReference>
<dbReference type="SUPFAM" id="SSF48452">
    <property type="entry name" value="TPR-like"/>
    <property type="match status" value="1"/>
</dbReference>
<dbReference type="GO" id="GO:0005524">
    <property type="term" value="F:ATP binding"/>
    <property type="evidence" value="ECO:0007669"/>
    <property type="project" value="UniProtKB-KW"/>
</dbReference>
<protein>
    <submittedName>
        <fullName evidence="4">LuxR family transcriptional regulator</fullName>
    </submittedName>
</protein>
<dbReference type="Pfam" id="PF00196">
    <property type="entry name" value="GerE"/>
    <property type="match status" value="1"/>
</dbReference>
<feature type="domain" description="HTH luxR-type" evidence="3">
    <location>
        <begin position="863"/>
        <end position="928"/>
    </location>
</feature>
<dbReference type="AlphaFoldDB" id="A0A371NXH4"/>
<dbReference type="InterPro" id="IPR041664">
    <property type="entry name" value="AAA_16"/>
</dbReference>
<keyword evidence="2" id="KW-0067">ATP-binding</keyword>
<dbReference type="InterPro" id="IPR016032">
    <property type="entry name" value="Sig_transdc_resp-reg_C-effctor"/>
</dbReference>
<evidence type="ECO:0000313" key="5">
    <source>
        <dbReference type="Proteomes" id="UP000262172"/>
    </source>
</evidence>
<dbReference type="EMBL" id="QUAB01000014">
    <property type="protein sequence ID" value="REJ07795.1"/>
    <property type="molecule type" value="Genomic_DNA"/>
</dbReference>
<dbReference type="Gene3D" id="1.10.10.10">
    <property type="entry name" value="Winged helix-like DNA-binding domain superfamily/Winged helix DNA-binding domain"/>
    <property type="match status" value="1"/>
</dbReference>
<reference evidence="4 5" key="1">
    <citation type="submission" date="2018-08" db="EMBL/GenBank/DDBJ databases">
        <title>Isolation, diversity and antifungal activity of Actinobacteria from cow dung.</title>
        <authorList>
            <person name="Ling L."/>
        </authorList>
    </citation>
    <scope>NUCLEOTIDE SEQUENCE [LARGE SCALE GENOMIC DNA]</scope>
    <source>
        <strain evidence="4 5">NEAU-LLE</strain>
    </source>
</reference>
<dbReference type="GO" id="GO:0005737">
    <property type="term" value="C:cytoplasm"/>
    <property type="evidence" value="ECO:0007669"/>
    <property type="project" value="TreeGrafter"/>
</dbReference>
<proteinExistence type="predicted"/>
<gene>
    <name evidence="4" type="ORF">DY023_02170</name>
</gene>
<name>A0A371NXH4_9MICO</name>
<dbReference type="PANTHER" id="PTHR16305:SF35">
    <property type="entry name" value="TRANSCRIPTIONAL ACTIVATOR DOMAIN"/>
    <property type="match status" value="1"/>
</dbReference>
<dbReference type="PANTHER" id="PTHR16305">
    <property type="entry name" value="TESTICULAR SOLUBLE ADENYLYL CYCLASE"/>
    <property type="match status" value="1"/>
</dbReference>
<dbReference type="GO" id="GO:0003677">
    <property type="term" value="F:DNA binding"/>
    <property type="evidence" value="ECO:0007669"/>
    <property type="project" value="InterPro"/>
</dbReference>
<dbReference type="PRINTS" id="PR00038">
    <property type="entry name" value="HTHLUXR"/>
</dbReference>
<dbReference type="GO" id="GO:0004016">
    <property type="term" value="F:adenylate cyclase activity"/>
    <property type="evidence" value="ECO:0007669"/>
    <property type="project" value="TreeGrafter"/>
</dbReference>
<dbReference type="Gene3D" id="3.40.50.300">
    <property type="entry name" value="P-loop containing nucleotide triphosphate hydrolases"/>
    <property type="match status" value="1"/>
</dbReference>
<organism evidence="4 5">
    <name type="scientific">Microbacterium bovistercoris</name>
    <dbReference type="NCBI Taxonomy" id="2293570"/>
    <lineage>
        <taxon>Bacteria</taxon>
        <taxon>Bacillati</taxon>
        <taxon>Actinomycetota</taxon>
        <taxon>Actinomycetes</taxon>
        <taxon>Micrococcales</taxon>
        <taxon>Microbacteriaceae</taxon>
        <taxon>Microbacterium</taxon>
    </lineage>
</organism>
<evidence type="ECO:0000313" key="4">
    <source>
        <dbReference type="EMBL" id="REJ07795.1"/>
    </source>
</evidence>
<dbReference type="PROSITE" id="PS00622">
    <property type="entry name" value="HTH_LUXR_1"/>
    <property type="match status" value="1"/>
</dbReference>
<dbReference type="SMART" id="SM00421">
    <property type="entry name" value="HTH_LUXR"/>
    <property type="match status" value="1"/>
</dbReference>
<dbReference type="PROSITE" id="PS50043">
    <property type="entry name" value="HTH_LUXR_2"/>
    <property type="match status" value="1"/>
</dbReference>
<dbReference type="InterPro" id="IPR036388">
    <property type="entry name" value="WH-like_DNA-bd_sf"/>
</dbReference>
<dbReference type="SUPFAM" id="SSF52540">
    <property type="entry name" value="P-loop containing nucleoside triphosphate hydrolases"/>
    <property type="match status" value="1"/>
</dbReference>
<evidence type="ECO:0000259" key="3">
    <source>
        <dbReference type="PROSITE" id="PS50043"/>
    </source>
</evidence>
<dbReference type="RefSeq" id="WP_116240709.1">
    <property type="nucleotide sequence ID" value="NZ_QUAB01000014.1"/>
</dbReference>
<dbReference type="Proteomes" id="UP000262172">
    <property type="component" value="Unassembled WGS sequence"/>
</dbReference>
<evidence type="ECO:0000256" key="2">
    <source>
        <dbReference type="ARBA" id="ARBA00022840"/>
    </source>
</evidence>
<accession>A0A371NXH4</accession>
<keyword evidence="1" id="KW-0547">Nucleotide-binding</keyword>
<dbReference type="Pfam" id="PF13191">
    <property type="entry name" value="AAA_16"/>
    <property type="match status" value="1"/>
</dbReference>
<evidence type="ECO:0000256" key="1">
    <source>
        <dbReference type="ARBA" id="ARBA00022741"/>
    </source>
</evidence>
<dbReference type="InterPro" id="IPR011990">
    <property type="entry name" value="TPR-like_helical_dom_sf"/>
</dbReference>
<keyword evidence="5" id="KW-1185">Reference proteome</keyword>
<dbReference type="InterPro" id="IPR000792">
    <property type="entry name" value="Tscrpt_reg_LuxR_C"/>
</dbReference>
<dbReference type="GO" id="GO:0006355">
    <property type="term" value="P:regulation of DNA-templated transcription"/>
    <property type="evidence" value="ECO:0007669"/>
    <property type="project" value="InterPro"/>
</dbReference>
<comment type="caution">
    <text evidence="4">The sequence shown here is derived from an EMBL/GenBank/DDBJ whole genome shotgun (WGS) entry which is preliminary data.</text>
</comment>
<dbReference type="OrthoDB" id="5476461at2"/>
<dbReference type="InterPro" id="IPR027417">
    <property type="entry name" value="P-loop_NTPase"/>
</dbReference>
<sequence>MFLGREAELRALTTALDDTAASGRVIVVLGEGGIGKSTLIEQALSRAGSGRVVLRAGADAMEQRRSLGLLLDAYGALLTDDDRRIIDERNAHAVTERLLAVTDSVATAPTALVLEDLQWADDASLALLTRVSRTLAQLPLLIVCSLRTQARHETSPALDHLLSVLSERGLLSQIEVPRLPDATCVTIVERLTGGRVEGALAHYVEAAGGNPLFLTEMVRSLLRDHAVTIAPDGQAQLVAAPVGPSPSLSMVMMRHLSHLGAATREMLTTAALLGTRFSVTQLRVVAGQPMSALVPMLREAFAAGFLEEIDDDALGFRHELIQEVLLQDVPAAVRAELHREVALRMDAAGVAPATVAGHLLQAPVSREDLDWMLQLAQRTAIAAPLLAAELWERVAHHTDAGDERHVRATAGLARAALSSGRAADASILAEQALGEDVPADVLPALTLTYTHALMQQHRQDESQEQSQQWALSELIEPADRAAHLAFAGWPRLMLGDLDGAKRLAAEGAALAATVGNHGAQVTALALHGQIADFQGDLDMAVSLLSTAVETADQHPSLASIEAFPHALLALALADAGRTDGVAALLQRGLRVSEEFGYRTGMVAAHAFGAQALSSTSILSDITAELDAHHSLVGTMDVRMIGPVLGLRACMVARQQGPAAAVEFADLLDPVPDRSTWAGRGRAWIWRGLSQRDRARDDHAAALEVLWTGWQDCLEADMLMECAELGLDLVLLSRLVAGIRPAESRLVLERAHTASELLAAFADRNPDVTYLRAIALAVRGVLDEPEAVLEAERLMATTPRRLDHARLAEVAARALPARSGERRMLAETALREYAEIGADHEVTRARAGFRKTGIPVLSPPRTRPTFGWDSLTRTEEKVAAQLATGATNPQIAQRLNVSRRTVETHVSNILAKLGLRTRTEVAVFVARRLDDVGEHRE</sequence>